<proteinExistence type="predicted"/>
<comment type="caution">
    <text evidence="1">The sequence shown here is derived from an EMBL/GenBank/DDBJ whole genome shotgun (WGS) entry which is preliminary data.</text>
</comment>
<feature type="non-terminal residue" evidence="1">
    <location>
        <position position="26"/>
    </location>
</feature>
<reference evidence="1 2" key="1">
    <citation type="submission" date="2015-10" db="EMBL/GenBank/DDBJ databases">
        <title>The cercosporin biosynthetic gene cluster was horizontally transferred to several fungal lineages and shown to be expanded in Cercospora beticola based on microsynteny with recipient genomes.</title>
        <authorList>
            <person name="De Jonge R."/>
            <person name="Ebert M.K."/>
            <person name="Suttle J.C."/>
            <person name="Jurick Ii W.M."/>
            <person name="Secor G.A."/>
            <person name="Thomma B.P."/>
            <person name="Van De Peer Y."/>
            <person name="Bolton M.D."/>
        </authorList>
    </citation>
    <scope>NUCLEOTIDE SEQUENCE [LARGE SCALE GENOMIC DNA]</scope>
    <source>
        <strain evidence="1 2">09-40</strain>
    </source>
</reference>
<evidence type="ECO:0000313" key="2">
    <source>
        <dbReference type="Proteomes" id="UP000230605"/>
    </source>
</evidence>
<dbReference type="Proteomes" id="UP000230605">
    <property type="component" value="Chromosome 5"/>
</dbReference>
<protein>
    <submittedName>
        <fullName evidence="1">Uncharacterized protein</fullName>
    </submittedName>
</protein>
<evidence type="ECO:0000313" key="1">
    <source>
        <dbReference type="EMBL" id="PIA88656.1"/>
    </source>
</evidence>
<dbReference type="AlphaFoldDB" id="A0A2G5H802"/>
<sequence length="26" mass="2772">MDILSGGLLPAIFIAMRVTIGMFCTT</sequence>
<gene>
    <name evidence="1" type="ORF">CB0940_07879</name>
</gene>
<name>A0A2G5H802_CERBT</name>
<organism evidence="1 2">
    <name type="scientific">Cercospora beticola</name>
    <name type="common">Sugarbeet leaf spot fungus</name>
    <dbReference type="NCBI Taxonomy" id="122368"/>
    <lineage>
        <taxon>Eukaryota</taxon>
        <taxon>Fungi</taxon>
        <taxon>Dikarya</taxon>
        <taxon>Ascomycota</taxon>
        <taxon>Pezizomycotina</taxon>
        <taxon>Dothideomycetes</taxon>
        <taxon>Dothideomycetidae</taxon>
        <taxon>Mycosphaerellales</taxon>
        <taxon>Mycosphaerellaceae</taxon>
        <taxon>Cercospora</taxon>
    </lineage>
</organism>
<accession>A0A2G5H802</accession>
<dbReference type="EMBL" id="LKMD01000108">
    <property type="protein sequence ID" value="PIA88656.1"/>
    <property type="molecule type" value="Genomic_DNA"/>
</dbReference>